<evidence type="ECO:0000256" key="4">
    <source>
        <dbReference type="ARBA" id="ARBA00023136"/>
    </source>
</evidence>
<evidence type="ECO:0000259" key="6">
    <source>
        <dbReference type="Pfam" id="PF00324"/>
    </source>
</evidence>
<comment type="caution">
    <text evidence="7">The sequence shown here is derived from an EMBL/GenBank/DDBJ whole genome shotgun (WGS) entry which is preliminary data.</text>
</comment>
<proteinExistence type="predicted"/>
<dbReference type="PIRSF" id="PIRSF006060">
    <property type="entry name" value="AA_transporter"/>
    <property type="match status" value="1"/>
</dbReference>
<evidence type="ECO:0000256" key="3">
    <source>
        <dbReference type="ARBA" id="ARBA00022989"/>
    </source>
</evidence>
<keyword evidence="3 5" id="KW-1133">Transmembrane helix</keyword>
<feature type="transmembrane region" description="Helical" evidence="5">
    <location>
        <begin position="23"/>
        <end position="47"/>
    </location>
</feature>
<evidence type="ECO:0000256" key="2">
    <source>
        <dbReference type="ARBA" id="ARBA00022692"/>
    </source>
</evidence>
<gene>
    <name evidence="7" type="ORF">HF526_08885</name>
</gene>
<dbReference type="PANTHER" id="PTHR42770:SF16">
    <property type="entry name" value="AMINO ACID PERMEASE"/>
    <property type="match status" value="1"/>
</dbReference>
<feature type="transmembrane region" description="Helical" evidence="5">
    <location>
        <begin position="431"/>
        <end position="449"/>
    </location>
</feature>
<reference evidence="7 8" key="1">
    <citation type="submission" date="2020-04" db="EMBL/GenBank/DDBJ databases">
        <authorList>
            <person name="Klaysubun C."/>
            <person name="Duangmal K."/>
            <person name="Lipun K."/>
        </authorList>
    </citation>
    <scope>NUCLEOTIDE SEQUENCE [LARGE SCALE GENOMIC DNA]</scope>
    <source>
        <strain evidence="7 8">K10HN5</strain>
    </source>
</reference>
<evidence type="ECO:0000256" key="1">
    <source>
        <dbReference type="ARBA" id="ARBA00004141"/>
    </source>
</evidence>
<dbReference type="EMBL" id="JAAXLA010000012">
    <property type="protein sequence ID" value="NMH97423.1"/>
    <property type="molecule type" value="Genomic_DNA"/>
</dbReference>
<name>A0ABX1SB70_9PSEU</name>
<feature type="transmembrane region" description="Helical" evidence="5">
    <location>
        <begin position="165"/>
        <end position="185"/>
    </location>
</feature>
<feature type="transmembrane region" description="Helical" evidence="5">
    <location>
        <begin position="366"/>
        <end position="388"/>
    </location>
</feature>
<dbReference type="Proteomes" id="UP000820669">
    <property type="component" value="Unassembled WGS sequence"/>
</dbReference>
<feature type="transmembrane region" description="Helical" evidence="5">
    <location>
        <begin position="400"/>
        <end position="419"/>
    </location>
</feature>
<feature type="transmembrane region" description="Helical" evidence="5">
    <location>
        <begin position="286"/>
        <end position="307"/>
    </location>
</feature>
<dbReference type="InterPro" id="IPR004841">
    <property type="entry name" value="AA-permease/SLC12A_dom"/>
</dbReference>
<feature type="domain" description="Amino acid permease/ SLC12A" evidence="6">
    <location>
        <begin position="35"/>
        <end position="446"/>
    </location>
</feature>
<evidence type="ECO:0000256" key="5">
    <source>
        <dbReference type="SAM" id="Phobius"/>
    </source>
</evidence>
<protein>
    <submittedName>
        <fullName evidence="7">APC family permease</fullName>
    </submittedName>
</protein>
<evidence type="ECO:0000313" key="7">
    <source>
        <dbReference type="EMBL" id="NMH97423.1"/>
    </source>
</evidence>
<feature type="transmembrane region" description="Helical" evidence="5">
    <location>
        <begin position="240"/>
        <end position="266"/>
    </location>
</feature>
<sequence length="472" mass="48116">MSAPPTGPVSTELAHKTMGPIEVLAQSVAAIAPSAVMATGPALIVLSAGGGSWLSYLLALVTVVLIGLCVAQFGTRIASAGSLYSYVGKSLGPGGAFAAGWALVIGYAFIAMIGVVGFAIYGGQLLDLVGLASASQVAQIVIFIVAGVAAVAFAWAGIKISTRVGLVLEVASIAAILVLLVVVLAKHGLLPDPAQTRLGGSSSNGITFGVVLAVLGFVGFESAAALGAEARDPHRAIPRAVLTSAVVVGVLYVFAAYVSILGLGVAGLGGSTAPMADLAKTVGLAGFSYVIDLGVAASFFAVTIASINAASRVLYTIAHEGALHSALRRTHARHRTPHVAILVLLPAIVLVPAIMVLAGVAPLDVYAYTGTIGTFGYLTAYLLMAIGMPIFLRRHHTVRAYHWLLAAAAAAAIVVVTYKNLIPVPAWPFNVLPYLYLGLLAIGVGWYAATRRRRARVITGEGAAAMGAELGP</sequence>
<keyword evidence="8" id="KW-1185">Reference proteome</keyword>
<feature type="transmembrane region" description="Helical" evidence="5">
    <location>
        <begin position="96"/>
        <end position="120"/>
    </location>
</feature>
<organism evidence="7 8">
    <name type="scientific">Pseudonocardia acidicola</name>
    <dbReference type="NCBI Taxonomy" id="2724939"/>
    <lineage>
        <taxon>Bacteria</taxon>
        <taxon>Bacillati</taxon>
        <taxon>Actinomycetota</taxon>
        <taxon>Actinomycetes</taxon>
        <taxon>Pseudonocardiales</taxon>
        <taxon>Pseudonocardiaceae</taxon>
        <taxon>Pseudonocardia</taxon>
    </lineage>
</organism>
<accession>A0ABX1SB70</accession>
<evidence type="ECO:0000313" key="8">
    <source>
        <dbReference type="Proteomes" id="UP000820669"/>
    </source>
</evidence>
<dbReference type="InterPro" id="IPR050367">
    <property type="entry name" value="APC_superfamily"/>
</dbReference>
<feature type="transmembrane region" description="Helical" evidence="5">
    <location>
        <begin position="140"/>
        <end position="158"/>
    </location>
</feature>
<feature type="transmembrane region" description="Helical" evidence="5">
    <location>
        <begin position="339"/>
        <end position="360"/>
    </location>
</feature>
<dbReference type="Pfam" id="PF00324">
    <property type="entry name" value="AA_permease"/>
    <property type="match status" value="1"/>
</dbReference>
<feature type="transmembrane region" description="Helical" evidence="5">
    <location>
        <begin position="205"/>
        <end position="228"/>
    </location>
</feature>
<comment type="subcellular location">
    <subcellularLocation>
        <location evidence="1">Membrane</location>
        <topology evidence="1">Multi-pass membrane protein</topology>
    </subcellularLocation>
</comment>
<dbReference type="PANTHER" id="PTHR42770">
    <property type="entry name" value="AMINO ACID TRANSPORTER-RELATED"/>
    <property type="match status" value="1"/>
</dbReference>
<dbReference type="RefSeq" id="WP_169380871.1">
    <property type="nucleotide sequence ID" value="NZ_JAAXLA010000012.1"/>
</dbReference>
<dbReference type="Gene3D" id="1.20.1740.10">
    <property type="entry name" value="Amino acid/polyamine transporter I"/>
    <property type="match status" value="1"/>
</dbReference>
<keyword evidence="4 5" id="KW-0472">Membrane</keyword>
<feature type="transmembrane region" description="Helical" evidence="5">
    <location>
        <begin position="53"/>
        <end position="75"/>
    </location>
</feature>
<keyword evidence="2 5" id="KW-0812">Transmembrane</keyword>